<dbReference type="OrthoDB" id="5954345at2759"/>
<evidence type="ECO:0000313" key="8">
    <source>
        <dbReference type="RefSeq" id="XP_031554874.1"/>
    </source>
</evidence>
<reference evidence="8" key="1">
    <citation type="submission" date="2025-08" db="UniProtKB">
        <authorList>
            <consortium name="RefSeq"/>
        </authorList>
    </citation>
    <scope>IDENTIFICATION</scope>
    <source>
        <tissue evidence="8">Tentacle</tissue>
    </source>
</reference>
<keyword evidence="4" id="KW-0472">Membrane</keyword>
<proteinExistence type="predicted"/>
<feature type="domain" description="MGAT4 A/B/C C-terminal" evidence="6">
    <location>
        <begin position="301"/>
        <end position="430"/>
    </location>
</feature>
<dbReference type="Pfam" id="PF23524">
    <property type="entry name" value="MGAT4A_C"/>
    <property type="match status" value="1"/>
</dbReference>
<evidence type="ECO:0000256" key="4">
    <source>
        <dbReference type="SAM" id="Phobius"/>
    </source>
</evidence>
<dbReference type="GO" id="GO:0006487">
    <property type="term" value="P:protein N-linked glycosylation"/>
    <property type="evidence" value="ECO:0007669"/>
    <property type="project" value="TreeGrafter"/>
</dbReference>
<accession>A0A6P8HEM4</accession>
<evidence type="ECO:0000256" key="2">
    <source>
        <dbReference type="ARBA" id="ARBA00022676"/>
    </source>
</evidence>
<keyword evidence="7" id="KW-1185">Reference proteome</keyword>
<name>A0A6P8HEM4_ACTTE</name>
<evidence type="ECO:0000256" key="3">
    <source>
        <dbReference type="ARBA" id="ARBA00022679"/>
    </source>
</evidence>
<dbReference type="PANTHER" id="PTHR12062">
    <property type="entry name" value="N-ACETYLGLUCOSAMINYLTRANSFERASE VI"/>
    <property type="match status" value="1"/>
</dbReference>
<evidence type="ECO:0000256" key="1">
    <source>
        <dbReference type="ARBA" id="ARBA00004922"/>
    </source>
</evidence>
<dbReference type="InterPro" id="IPR006759">
    <property type="entry name" value="Glyco_transf_54"/>
</dbReference>
<dbReference type="InParanoid" id="A0A6P8HEM4"/>
<dbReference type="Pfam" id="PF04666">
    <property type="entry name" value="MGAT4_cons"/>
    <property type="match status" value="1"/>
</dbReference>
<keyword evidence="2" id="KW-0328">Glycosyltransferase</keyword>
<comment type="pathway">
    <text evidence="1">Protein modification; protein glycosylation.</text>
</comment>
<keyword evidence="3" id="KW-0808">Transferase</keyword>
<organism evidence="7 8">
    <name type="scientific">Actinia tenebrosa</name>
    <name type="common">Australian red waratah sea anemone</name>
    <dbReference type="NCBI Taxonomy" id="6105"/>
    <lineage>
        <taxon>Eukaryota</taxon>
        <taxon>Metazoa</taxon>
        <taxon>Cnidaria</taxon>
        <taxon>Anthozoa</taxon>
        <taxon>Hexacorallia</taxon>
        <taxon>Actiniaria</taxon>
        <taxon>Actiniidae</taxon>
        <taxon>Actinia</taxon>
    </lineage>
</organism>
<dbReference type="Proteomes" id="UP000515163">
    <property type="component" value="Unplaced"/>
</dbReference>
<feature type="transmembrane region" description="Helical" evidence="4">
    <location>
        <begin position="6"/>
        <end position="24"/>
    </location>
</feature>
<protein>
    <submittedName>
        <fullName evidence="8">Alpha-1,3-mannosyl-glycoprotein 4-beta-N-acetylglucosaminyltransferase C-like</fullName>
    </submittedName>
</protein>
<keyword evidence="4" id="KW-1133">Transmembrane helix</keyword>
<evidence type="ECO:0000259" key="5">
    <source>
        <dbReference type="Pfam" id="PF04666"/>
    </source>
</evidence>
<dbReference type="GeneID" id="116291803"/>
<sequence>MINLDGLLQVLIFVLIVANIWVLLSKQGLEVSTCTSQTVQQIRDSSDPLECDPSFLPDKCSSLLNGVDFNKGLVIGKPISRKVFLTVGVAIWDYNVQKIRPTLSSLVKHVTQDANDVIIVISVSQHYIPQVQQLLNQYFSQQMESGLIHVVSPTAEYIRVLSRRPALGDVYFRQYSQDFRSNLIAFNKIMGFLLFYSHQISDHVLHVSDQTIANARFVPDIKVMVQRNNNSRYFALSFSDFNVYPSSVLQRFSEFYAMFGLKSAPSIIFDYQFARQSRKQTINSNTQLFSLHKEESKRPDAKVETSLITVDQQHTVDNLYSEKPGFFWSMAPKQHDYVQITFKDSIKLSRILVSTGSELLRDIPSMAVLLACPEKEQQQSFSCDLDKCQVLAKFGDPVQDLRNLQDVLTFPVKCLRIKFTKKLENWVIIRDVSVWTAS</sequence>
<dbReference type="GO" id="GO:0008375">
    <property type="term" value="F:acetylglucosaminyltransferase activity"/>
    <property type="evidence" value="ECO:0007669"/>
    <property type="project" value="TreeGrafter"/>
</dbReference>
<dbReference type="KEGG" id="aten:116291803"/>
<evidence type="ECO:0000313" key="7">
    <source>
        <dbReference type="Proteomes" id="UP000515163"/>
    </source>
</evidence>
<keyword evidence="4" id="KW-0812">Transmembrane</keyword>
<dbReference type="InterPro" id="IPR056576">
    <property type="entry name" value="MGAT4_A/B/C_C"/>
</dbReference>
<gene>
    <name evidence="8" type="primary">LOC116291803</name>
</gene>
<evidence type="ECO:0000259" key="6">
    <source>
        <dbReference type="Pfam" id="PF23524"/>
    </source>
</evidence>
<feature type="domain" description="MGAT4 conserved region" evidence="5">
    <location>
        <begin position="70"/>
        <end position="260"/>
    </location>
</feature>
<dbReference type="PANTHER" id="PTHR12062:SF0">
    <property type="entry name" value="ALPHA-1,3-MANNOSYL-GLYCOPROTEIN 4-BETA-N-ACETYLGLUCOSAMINYLTRANSFERASE B"/>
    <property type="match status" value="1"/>
</dbReference>
<dbReference type="InterPro" id="IPR057279">
    <property type="entry name" value="MGAT4"/>
</dbReference>
<dbReference type="AlphaFoldDB" id="A0A6P8HEM4"/>
<dbReference type="RefSeq" id="XP_031554874.1">
    <property type="nucleotide sequence ID" value="XM_031699014.1"/>
</dbReference>